<protein>
    <submittedName>
        <fullName evidence="3">Uncharacterized protein</fullName>
    </submittedName>
</protein>
<feature type="region of interest" description="Disordered" evidence="1">
    <location>
        <begin position="353"/>
        <end position="396"/>
    </location>
</feature>
<organism evidence="3 4">
    <name type="scientific">Ditylenchus destructor</name>
    <dbReference type="NCBI Taxonomy" id="166010"/>
    <lineage>
        <taxon>Eukaryota</taxon>
        <taxon>Metazoa</taxon>
        <taxon>Ecdysozoa</taxon>
        <taxon>Nematoda</taxon>
        <taxon>Chromadorea</taxon>
        <taxon>Rhabditida</taxon>
        <taxon>Tylenchina</taxon>
        <taxon>Tylenchomorpha</taxon>
        <taxon>Sphaerularioidea</taxon>
        <taxon>Anguinidae</taxon>
        <taxon>Anguininae</taxon>
        <taxon>Ditylenchus</taxon>
    </lineage>
</organism>
<gene>
    <name evidence="3" type="ORF">DdX_04570</name>
</gene>
<evidence type="ECO:0000313" key="4">
    <source>
        <dbReference type="Proteomes" id="UP001201812"/>
    </source>
</evidence>
<feature type="compositionally biased region" description="Low complexity" evidence="1">
    <location>
        <begin position="353"/>
        <end position="377"/>
    </location>
</feature>
<feature type="transmembrane region" description="Helical" evidence="2">
    <location>
        <begin position="181"/>
        <end position="203"/>
    </location>
</feature>
<evidence type="ECO:0000256" key="1">
    <source>
        <dbReference type="SAM" id="MobiDB-lite"/>
    </source>
</evidence>
<keyword evidence="4" id="KW-1185">Reference proteome</keyword>
<comment type="caution">
    <text evidence="3">The sequence shown here is derived from an EMBL/GenBank/DDBJ whole genome shotgun (WGS) entry which is preliminary data.</text>
</comment>
<dbReference type="Gene3D" id="1.20.58.390">
    <property type="entry name" value="Neurotransmitter-gated ion-channel transmembrane domain"/>
    <property type="match status" value="1"/>
</dbReference>
<sequence>MIEAENLIICMMEKSEPLFEDVKNETSVTTTISSLSTTEPIPWTVKQIVEELLKTYRFPECFVVFSGLFDSKFSDSSSNISVAVMLTIERILSSEHVDNMCRLQLLITQKWMEQRLEFKHLRDSSQPVRLRSHDSRAIWSRMLQINLPQDQPFTYAPLDFSASSGRMREYRVVEVKMKRQVVTWILLFFGPTTMLLAVSWVTSICFAPCYAAHPLAVLHLSLTSFAAILLVVLFNNMHSPSTPYLKAVDFWNFAIIGSSLLTLIASTLRFRKEGSASSNIFGIETHTYEARQNGKDEWSAGRRLNAQLSSEVANQMPYYTQLMSTTSSGIVGMANYFDGVLDDELELFPVVPSTSTESCESNNTTETTETAESMETAESSDTDVPEERVKTKAQKSCRGNATCNAKSLAIHGLQVIP</sequence>
<feature type="transmembrane region" description="Helical" evidence="2">
    <location>
        <begin position="215"/>
        <end position="238"/>
    </location>
</feature>
<name>A0AAD4NER4_9BILA</name>
<feature type="transmembrane region" description="Helical" evidence="2">
    <location>
        <begin position="250"/>
        <end position="270"/>
    </location>
</feature>
<keyword evidence="2" id="KW-1133">Transmembrane helix</keyword>
<dbReference type="InterPro" id="IPR038050">
    <property type="entry name" value="Neuro_actylchol_rec"/>
</dbReference>
<evidence type="ECO:0000313" key="3">
    <source>
        <dbReference type="EMBL" id="KAI1722260.1"/>
    </source>
</evidence>
<dbReference type="AlphaFoldDB" id="A0AAD4NER4"/>
<reference evidence="3" key="1">
    <citation type="submission" date="2022-01" db="EMBL/GenBank/DDBJ databases">
        <title>Genome Sequence Resource for Two Populations of Ditylenchus destructor, the Migratory Endoparasitic Phytonematode.</title>
        <authorList>
            <person name="Zhang H."/>
            <person name="Lin R."/>
            <person name="Xie B."/>
        </authorList>
    </citation>
    <scope>NUCLEOTIDE SEQUENCE</scope>
    <source>
        <strain evidence="3">BazhouSP</strain>
    </source>
</reference>
<proteinExistence type="predicted"/>
<accession>A0AAD4NER4</accession>
<dbReference type="EMBL" id="JAKKPZ010000004">
    <property type="protein sequence ID" value="KAI1722260.1"/>
    <property type="molecule type" value="Genomic_DNA"/>
</dbReference>
<dbReference type="Proteomes" id="UP001201812">
    <property type="component" value="Unassembled WGS sequence"/>
</dbReference>
<keyword evidence="2" id="KW-0472">Membrane</keyword>
<keyword evidence="2" id="KW-0812">Transmembrane</keyword>
<evidence type="ECO:0000256" key="2">
    <source>
        <dbReference type="SAM" id="Phobius"/>
    </source>
</evidence>